<dbReference type="AlphaFoldDB" id="M3XU06"/>
<dbReference type="OMA" id="MEPELKS"/>
<feature type="compositionally biased region" description="Basic residues" evidence="1">
    <location>
        <begin position="65"/>
        <end position="76"/>
    </location>
</feature>
<accession>M3XU06</accession>
<dbReference type="EMBL" id="AEYP01039176">
    <property type="status" value="NOT_ANNOTATED_CDS"/>
    <property type="molecule type" value="Genomic_DNA"/>
</dbReference>
<feature type="region of interest" description="Disordered" evidence="1">
    <location>
        <begin position="1"/>
        <end position="219"/>
    </location>
</feature>
<sequence>MEPELKSRFTNPPTLSAYISLKPQRPGHPQTYAKSLRGSGGRAAAASHSPWRGRRAVRGIEGQPGRRRTPHTRARAHPPGPSSPRFHPRTCKANLRVCRRPARALRRGEKKPAPPPNRCAPSPRLTDRHWERRGPPWQTGSQAARPPPPPGQRSPGRGGVPGPRPPRPPRSRILGASCLPHLPARPSCAHSRPAPLESGDEKGNPDRPGPHRNALEDAPGRGCPDVFGVAVADNGGLLAAAIAHQVIHVALPTGHLRALRTAAGTARSSRRSGGGGSGRRAERAGAVSHLGGLILGLRGPAEAQAASSLSTTDVSCSTSPGPRRVRGAAPATRCGGPLLRQRWARPPRCPRANCWSGKPGAATTLSWSSCIENCFMTSSSK</sequence>
<name>M3XU06_MUSPF</name>
<evidence type="ECO:0000313" key="2">
    <source>
        <dbReference type="Ensembl" id="ENSMPUP00000002556.1"/>
    </source>
</evidence>
<dbReference type="InParanoid" id="M3XU06"/>
<organism evidence="2">
    <name type="scientific">Mustela putorius furo</name>
    <name type="common">European domestic ferret</name>
    <name type="synonym">Mustela furo</name>
    <dbReference type="NCBI Taxonomy" id="9669"/>
    <lineage>
        <taxon>Eukaryota</taxon>
        <taxon>Metazoa</taxon>
        <taxon>Chordata</taxon>
        <taxon>Craniata</taxon>
        <taxon>Vertebrata</taxon>
        <taxon>Euteleostomi</taxon>
        <taxon>Mammalia</taxon>
        <taxon>Eutheria</taxon>
        <taxon>Laurasiatheria</taxon>
        <taxon>Carnivora</taxon>
        <taxon>Caniformia</taxon>
        <taxon>Musteloidea</taxon>
        <taxon>Mustelidae</taxon>
        <taxon>Mustelinae</taxon>
        <taxon>Mustela</taxon>
    </lineage>
</organism>
<proteinExistence type="predicted"/>
<feature type="region of interest" description="Disordered" evidence="1">
    <location>
        <begin position="262"/>
        <end position="282"/>
    </location>
</feature>
<protein>
    <submittedName>
        <fullName evidence="2">Uncharacterized protein</fullName>
    </submittedName>
</protein>
<feature type="compositionally biased region" description="Basic and acidic residues" evidence="1">
    <location>
        <begin position="125"/>
        <end position="134"/>
    </location>
</feature>
<feature type="compositionally biased region" description="Basic and acidic residues" evidence="1">
    <location>
        <begin position="199"/>
        <end position="219"/>
    </location>
</feature>
<dbReference type="HOGENOM" id="CLU_725542_0_0_1"/>
<dbReference type="Ensembl" id="ENSMPUT00000002609.1">
    <property type="protein sequence ID" value="ENSMPUP00000002556.1"/>
    <property type="gene ID" value="ENSMPUG00000002585.1"/>
</dbReference>
<evidence type="ECO:0000256" key="1">
    <source>
        <dbReference type="SAM" id="MobiDB-lite"/>
    </source>
</evidence>
<reference evidence="2" key="1">
    <citation type="submission" date="2024-06" db="UniProtKB">
        <authorList>
            <consortium name="Ensembl"/>
        </authorList>
    </citation>
    <scope>IDENTIFICATION</scope>
</reference>
<dbReference type="EMBL" id="AEYP01039174">
    <property type="status" value="NOT_ANNOTATED_CDS"/>
    <property type="molecule type" value="Genomic_DNA"/>
</dbReference>
<dbReference type="EMBL" id="AEYP01039177">
    <property type="status" value="NOT_ANNOTATED_CDS"/>
    <property type="molecule type" value="Genomic_DNA"/>
</dbReference>
<dbReference type="EMBL" id="AEYP01039175">
    <property type="status" value="NOT_ANNOTATED_CDS"/>
    <property type="molecule type" value="Genomic_DNA"/>
</dbReference>